<feature type="transmembrane region" description="Helical" evidence="1">
    <location>
        <begin position="45"/>
        <end position="68"/>
    </location>
</feature>
<protein>
    <submittedName>
        <fullName evidence="3">Uncharacterized protein</fullName>
    </submittedName>
</protein>
<reference evidence="3" key="1">
    <citation type="submission" date="2022-11" db="UniProtKB">
        <authorList>
            <consortium name="WormBaseParasite"/>
        </authorList>
    </citation>
    <scope>IDENTIFICATION</scope>
</reference>
<evidence type="ECO:0000313" key="3">
    <source>
        <dbReference type="WBParaSite" id="Gr19_v10_g1146.t2"/>
    </source>
</evidence>
<evidence type="ECO:0000313" key="2">
    <source>
        <dbReference type="Proteomes" id="UP000887572"/>
    </source>
</evidence>
<dbReference type="Proteomes" id="UP000887572">
    <property type="component" value="Unplaced"/>
</dbReference>
<keyword evidence="1" id="KW-0812">Transmembrane</keyword>
<keyword evidence="2" id="KW-1185">Reference proteome</keyword>
<dbReference type="WBParaSite" id="Gr19_v10_g1146.t2">
    <property type="protein sequence ID" value="Gr19_v10_g1146.t2"/>
    <property type="gene ID" value="Gr19_v10_g1146"/>
</dbReference>
<name>A0A914GWR6_GLORO</name>
<dbReference type="AlphaFoldDB" id="A0A914GWR6"/>
<keyword evidence="1" id="KW-0472">Membrane</keyword>
<keyword evidence="1" id="KW-1133">Transmembrane helix</keyword>
<proteinExistence type="predicted"/>
<organism evidence="2 3">
    <name type="scientific">Globodera rostochiensis</name>
    <name type="common">Golden nematode worm</name>
    <name type="synonym">Heterodera rostochiensis</name>
    <dbReference type="NCBI Taxonomy" id="31243"/>
    <lineage>
        <taxon>Eukaryota</taxon>
        <taxon>Metazoa</taxon>
        <taxon>Ecdysozoa</taxon>
        <taxon>Nematoda</taxon>
        <taxon>Chromadorea</taxon>
        <taxon>Rhabditida</taxon>
        <taxon>Tylenchina</taxon>
        <taxon>Tylenchomorpha</taxon>
        <taxon>Tylenchoidea</taxon>
        <taxon>Heteroderidae</taxon>
        <taxon>Heteroderinae</taxon>
        <taxon>Globodera</taxon>
    </lineage>
</organism>
<sequence>MLKRIFGPLISPNSLPFIMLPAKMIWENDAYDRKMAYWNFQGLEVALIIVICAIGFVLIACITAAIWFTMAQRNRKAQIPRNLSPMDGRAGPYVGRPVEPKVEEEGRLVTDKGEQDKVYRELTKPGRIITSV</sequence>
<accession>A0A914GWR6</accession>
<evidence type="ECO:0000256" key="1">
    <source>
        <dbReference type="SAM" id="Phobius"/>
    </source>
</evidence>